<reference evidence="2" key="1">
    <citation type="submission" date="2021-01" db="EMBL/GenBank/DDBJ databases">
        <authorList>
            <person name="Corre E."/>
            <person name="Pelletier E."/>
            <person name="Niang G."/>
            <person name="Scheremetjew M."/>
            <person name="Finn R."/>
            <person name="Kale V."/>
            <person name="Holt S."/>
            <person name="Cochrane G."/>
            <person name="Meng A."/>
            <person name="Brown T."/>
            <person name="Cohen L."/>
        </authorList>
    </citation>
    <scope>NUCLEOTIDE SEQUENCE</scope>
    <source>
        <strain evidence="2">UIO037</strain>
    </source>
</reference>
<feature type="compositionally biased region" description="Polar residues" evidence="1">
    <location>
        <begin position="1"/>
        <end position="11"/>
    </location>
</feature>
<accession>A0A7S4J6B9</accession>
<gene>
    <name evidence="2" type="ORF">CPOL0286_LOCUS15150</name>
</gene>
<dbReference type="AlphaFoldDB" id="A0A7S4J6B9"/>
<feature type="region of interest" description="Disordered" evidence="1">
    <location>
        <begin position="74"/>
        <end position="120"/>
    </location>
</feature>
<dbReference type="EMBL" id="HBKO01033381">
    <property type="protein sequence ID" value="CAE2253620.1"/>
    <property type="molecule type" value="Transcribed_RNA"/>
</dbReference>
<evidence type="ECO:0000256" key="1">
    <source>
        <dbReference type="SAM" id="MobiDB-lite"/>
    </source>
</evidence>
<sequence>MPAYWSGTSIPSPIGRTNRAGGEIGTSPGINPITPYTTAALDYRASWIAGDMVGKTKDAGSAITTADKLWSETMRNEEKSLSNSISKPVKRMDLPPPNRGPSYRESNGLERSLSTNIPDHPTAIQVNSLRQERTIDVMCKGHVYGVNTYDTRTLSGNWSEERCDKAHTPSPWKASSGSDWQWRTTFDDMTKNMSDKVLPSRGSNAETLYTHVSSKFAMGTKEESASSNSEIVKLGGLPTVDYQPGDHRSASRHPGNYVNYQCGKQHMVSVVGGRTSRLTPYETTAQAAYSLPADPAKYVPSSSERCDLHKPPFQMRDPGRDGKSKMLCGIRPQEFACERDDTEYVLGHVLGNPVPNKQNVYTIDEYRRKWTKSAPEVVAAGMLDTSEHRAAYVPLNLHKLEAGMLRPGHVGTWH</sequence>
<proteinExistence type="predicted"/>
<organism evidence="2">
    <name type="scientific">Prymnesium polylepis</name>
    <dbReference type="NCBI Taxonomy" id="72548"/>
    <lineage>
        <taxon>Eukaryota</taxon>
        <taxon>Haptista</taxon>
        <taxon>Haptophyta</taxon>
        <taxon>Prymnesiophyceae</taxon>
        <taxon>Prymnesiales</taxon>
        <taxon>Prymnesiaceae</taxon>
        <taxon>Prymnesium</taxon>
    </lineage>
</organism>
<evidence type="ECO:0000313" key="2">
    <source>
        <dbReference type="EMBL" id="CAE2253620.1"/>
    </source>
</evidence>
<protein>
    <submittedName>
        <fullName evidence="2">Uncharacterized protein</fullName>
    </submittedName>
</protein>
<feature type="region of interest" description="Disordered" evidence="1">
    <location>
        <begin position="1"/>
        <end position="33"/>
    </location>
</feature>
<name>A0A7S4J6B9_9EUKA</name>